<feature type="transmembrane region" description="Helical" evidence="1">
    <location>
        <begin position="183"/>
        <end position="206"/>
    </location>
</feature>
<evidence type="ECO:0000313" key="18">
    <source>
        <dbReference type="Proteomes" id="UP000441358"/>
    </source>
</evidence>
<feature type="transmembrane region" description="Helical" evidence="1">
    <location>
        <begin position="37"/>
        <end position="54"/>
    </location>
</feature>
<evidence type="ECO:0000313" key="19">
    <source>
        <dbReference type="Proteomes" id="UP000441609"/>
    </source>
</evidence>
<evidence type="ECO:0000313" key="14">
    <source>
        <dbReference type="Proteomes" id="UP000095455"/>
    </source>
</evidence>
<evidence type="ECO:0000313" key="13">
    <source>
        <dbReference type="EMBL" id="WET63120.1"/>
    </source>
</evidence>
<dbReference type="EMBL" id="JAQMPJ010000004">
    <property type="protein sequence ID" value="MDB9004850.1"/>
    <property type="molecule type" value="Genomic_DNA"/>
</dbReference>
<reference evidence="11 22" key="4">
    <citation type="submission" date="2020-04" db="EMBL/GenBank/DDBJ databases">
        <title>Complete Genomes and Methylome analysis of CBBP consortium that reverse antibiotic-induced susceptibility to vancomycin-resistant Enterococcus faecium infection.</title>
        <authorList>
            <person name="Fomenkov A."/>
            <person name="Zhang Z."/>
            <person name="Pamer E."/>
            <person name="Roberts R.J."/>
        </authorList>
    </citation>
    <scope>NUCLEOTIDE SEQUENCE [LARGE SCALE GENOMIC DNA]</scope>
    <source>
        <strain evidence="22">CBBP</strain>
        <strain evidence="11">CBBP-1</strain>
    </source>
</reference>
<dbReference type="PANTHER" id="PTHR35804">
    <property type="entry name" value="LYSINE EXPORTER LYSO"/>
    <property type="match status" value="1"/>
</dbReference>
<dbReference type="Proteomes" id="UP001198806">
    <property type="component" value="Unassembled WGS sequence"/>
</dbReference>
<dbReference type="EMBL" id="QSJN01000005">
    <property type="protein sequence ID" value="RHD75142.1"/>
    <property type="molecule type" value="Genomic_DNA"/>
</dbReference>
<dbReference type="EMBL" id="WKNE01000004">
    <property type="protein sequence ID" value="MRZ54704.1"/>
    <property type="molecule type" value="Genomic_DNA"/>
</dbReference>
<evidence type="ECO:0000313" key="17">
    <source>
        <dbReference type="Proteomes" id="UP000432516"/>
    </source>
</evidence>
<dbReference type="OMA" id="TISTYCE"/>
<dbReference type="EMBL" id="CP120353">
    <property type="protein sequence ID" value="WET63120.1"/>
    <property type="molecule type" value="Genomic_DNA"/>
</dbReference>
<dbReference type="AlphaFoldDB" id="A0A174C2Y5"/>
<dbReference type="Proteomes" id="UP000095455">
    <property type="component" value="Unassembled WGS sequence"/>
</dbReference>
<evidence type="ECO:0000313" key="4">
    <source>
        <dbReference type="EMBL" id="MCB6518921.1"/>
    </source>
</evidence>
<dbReference type="Proteomes" id="UP000441609">
    <property type="component" value="Unassembled WGS sequence"/>
</dbReference>
<dbReference type="Proteomes" id="UP000095591">
    <property type="component" value="Unassembled WGS sequence"/>
</dbReference>
<name>A0A174C2Y5_PARDI</name>
<dbReference type="EMBL" id="JAJCNI010000017">
    <property type="protein sequence ID" value="MCB6518921.1"/>
    <property type="molecule type" value="Genomic_DNA"/>
</dbReference>
<reference evidence="12 16" key="2">
    <citation type="submission" date="2018-08" db="EMBL/GenBank/DDBJ databases">
        <title>A genome reference for cultivated species of the human gut microbiota.</title>
        <authorList>
            <person name="Zou Y."/>
            <person name="Xue W."/>
            <person name="Luo G."/>
        </authorList>
    </citation>
    <scope>NUCLEOTIDE SEQUENCE [LARGE SCALE GENOMIC DNA]</scope>
    <source>
        <strain evidence="12 16">AM30-4</strain>
    </source>
</reference>
<dbReference type="Pfam" id="PF03956">
    <property type="entry name" value="Lys_export"/>
    <property type="match status" value="1"/>
</dbReference>
<dbReference type="Proteomes" id="UP001221009">
    <property type="component" value="Chromosome"/>
</dbReference>
<dbReference type="GO" id="GO:0015661">
    <property type="term" value="F:L-lysine efflux transmembrane transporter activity"/>
    <property type="evidence" value="ECO:0007669"/>
    <property type="project" value="InterPro"/>
</dbReference>
<protein>
    <submittedName>
        <fullName evidence="8">DUF340 domain-containing protein</fullName>
    </submittedName>
    <submittedName>
        <fullName evidence="4">Lysine exporter LysO family protein</fullName>
    </submittedName>
    <submittedName>
        <fullName evidence="2">Membrane protein of uncharacterized function (DUF340)</fullName>
    </submittedName>
</protein>
<reference evidence="4" key="5">
    <citation type="submission" date="2021-10" db="EMBL/GenBank/DDBJ databases">
        <title>Collection of gut derived symbiotic bacterial strains cultured from healthy donors.</title>
        <authorList>
            <person name="Lin H."/>
            <person name="Littmann E."/>
            <person name="Kohout C."/>
            <person name="Pamer E.G."/>
        </authorList>
    </citation>
    <scope>NUCLEOTIDE SEQUENCE</scope>
    <source>
        <strain evidence="4">DFI.2.94</strain>
    </source>
</reference>
<evidence type="ECO:0000313" key="10">
    <source>
        <dbReference type="EMBL" id="MSB72699.1"/>
    </source>
</evidence>
<dbReference type="Proteomes" id="UP000432516">
    <property type="component" value="Unassembled WGS sequence"/>
</dbReference>
<dbReference type="EMBL" id="WKMC01000013">
    <property type="protein sequence ID" value="MRZ51680.1"/>
    <property type="molecule type" value="Genomic_DNA"/>
</dbReference>
<evidence type="ECO:0000256" key="1">
    <source>
        <dbReference type="SAM" id="Phobius"/>
    </source>
</evidence>
<dbReference type="GO" id="GO:0005886">
    <property type="term" value="C:plasma membrane"/>
    <property type="evidence" value="ECO:0007669"/>
    <property type="project" value="TreeGrafter"/>
</dbReference>
<keyword evidence="1" id="KW-0812">Transmembrane</keyword>
<reference evidence="17 18" key="3">
    <citation type="journal article" date="2019" name="Nat. Med.">
        <title>A library of human gut bacterial isolates paired with longitudinal multiomics data enables mechanistic microbiome research.</title>
        <authorList>
            <person name="Poyet M."/>
            <person name="Groussin M."/>
            <person name="Gibbons S.M."/>
            <person name="Avila-Pacheco J."/>
            <person name="Jiang X."/>
            <person name="Kearney S.M."/>
            <person name="Perrotta A.R."/>
            <person name="Berdy B."/>
            <person name="Zhao S."/>
            <person name="Lieberman T.D."/>
            <person name="Swanson P.K."/>
            <person name="Smith M."/>
            <person name="Roesemann S."/>
            <person name="Alexander J.E."/>
            <person name="Rich S.A."/>
            <person name="Livny J."/>
            <person name="Vlamakis H."/>
            <person name="Clish C."/>
            <person name="Bullock K."/>
            <person name="Deik A."/>
            <person name="Scott J."/>
            <person name="Pierce K.A."/>
            <person name="Xavier R.J."/>
            <person name="Alm E.J."/>
        </authorList>
    </citation>
    <scope>NUCLEOTIDE SEQUENCE [LARGE SCALE GENOMIC DNA]</scope>
    <source>
        <strain evidence="7 21">BIOML-A10</strain>
        <strain evidence="6 20">BIOML-A11</strain>
        <strain evidence="9 17">BIOML-A2</strain>
        <strain evidence="10 19">BIOML-A20</strain>
        <strain evidence="8 18">BIOML-A32</strain>
    </source>
</reference>
<dbReference type="Proteomes" id="UP001210126">
    <property type="component" value="Unassembled WGS sequence"/>
</dbReference>
<evidence type="ECO:0000313" key="22">
    <source>
        <dbReference type="Proteomes" id="UP000501982"/>
    </source>
</evidence>
<reference evidence="13" key="7">
    <citation type="submission" date="2023-03" db="EMBL/GenBank/DDBJ databases">
        <title>Parabacteroides distasonis, a bacteria resistant against UC.</title>
        <authorList>
            <person name="Dai W."/>
        </authorList>
    </citation>
    <scope>NUCLEOTIDE SEQUENCE</scope>
    <source>
        <strain evidence="13">F1-28</strain>
    </source>
</reference>
<dbReference type="Proteomes" id="UP000441358">
    <property type="component" value="Unassembled WGS sequence"/>
</dbReference>
<reference evidence="5" key="6">
    <citation type="submission" date="2023-01" db="EMBL/GenBank/DDBJ databases">
        <title>Human gut microbiome strain richness.</title>
        <authorList>
            <person name="Chen-Liaw A."/>
        </authorList>
    </citation>
    <scope>NUCLEOTIDE SEQUENCE</scope>
    <source>
        <strain evidence="5">RTP21484st1_E5_RTP21484_190118</strain>
    </source>
</reference>
<evidence type="ECO:0000313" key="6">
    <source>
        <dbReference type="EMBL" id="MRY85450.1"/>
    </source>
</evidence>
<dbReference type="EMBL" id="WKMX01000008">
    <property type="protein sequence ID" value="MRZ06578.1"/>
    <property type="molecule type" value="Genomic_DNA"/>
</dbReference>
<evidence type="ECO:0000313" key="9">
    <source>
        <dbReference type="EMBL" id="MRZ54704.1"/>
    </source>
</evidence>
<evidence type="ECO:0000313" key="21">
    <source>
        <dbReference type="Proteomes" id="UP000471216"/>
    </source>
</evidence>
<dbReference type="RefSeq" id="WP_005860926.1">
    <property type="nucleotide sequence ID" value="NZ_BAABYH010000001.1"/>
</dbReference>
<feature type="transmembrane region" description="Helical" evidence="1">
    <location>
        <begin position="96"/>
        <end position="115"/>
    </location>
</feature>
<evidence type="ECO:0000313" key="16">
    <source>
        <dbReference type="Proteomes" id="UP000284660"/>
    </source>
</evidence>
<dbReference type="EMBL" id="WKMO01000003">
    <property type="protein sequence ID" value="MSB72699.1"/>
    <property type="molecule type" value="Genomic_DNA"/>
</dbReference>
<dbReference type="EMBL" id="WKMW01000014">
    <property type="protein sequence ID" value="MRY85450.1"/>
    <property type="molecule type" value="Genomic_DNA"/>
</dbReference>
<evidence type="ECO:0000313" key="7">
    <source>
        <dbReference type="EMBL" id="MRZ06578.1"/>
    </source>
</evidence>
<evidence type="ECO:0000313" key="5">
    <source>
        <dbReference type="EMBL" id="MDB9004850.1"/>
    </source>
</evidence>
<dbReference type="Proteomes" id="UP000450599">
    <property type="component" value="Unassembled WGS sequence"/>
</dbReference>
<organism evidence="8 18">
    <name type="scientific">Parabacteroides distasonis</name>
    <dbReference type="NCBI Taxonomy" id="823"/>
    <lineage>
        <taxon>Bacteria</taxon>
        <taxon>Pseudomonadati</taxon>
        <taxon>Bacteroidota</taxon>
        <taxon>Bacteroidia</taxon>
        <taxon>Bacteroidales</taxon>
        <taxon>Tannerellaceae</taxon>
        <taxon>Parabacteroides</taxon>
    </lineage>
</organism>
<reference evidence="14 15" key="1">
    <citation type="submission" date="2015-09" db="EMBL/GenBank/DDBJ databases">
        <authorList>
            <consortium name="Pathogen Informatics"/>
        </authorList>
    </citation>
    <scope>NUCLEOTIDE SEQUENCE [LARGE SCALE GENOMIC DNA]</scope>
    <source>
        <strain evidence="3 14">2789STDY5608822</strain>
        <strain evidence="2 15">2789STDY5608872</strain>
    </source>
</reference>
<feature type="transmembrane region" description="Helical" evidence="1">
    <location>
        <begin position="66"/>
        <end position="90"/>
    </location>
</feature>
<dbReference type="InterPro" id="IPR005642">
    <property type="entry name" value="LysO"/>
</dbReference>
<sequence length="207" mass="22147">MKNNLIVILCFTAGIFCGTFANTTISTYCEKLPQFLLYALVIQVGLNLGANAELGKMVKDIRFSSLLLPFFTIIGTLVFSAAASLLLTSWNIYDCMAVGSGFAYYSLSSLLIVQLKEASAGIEIASQLGAIALLANIIREMLALFGAPLYASFFGKFAPVSVAGINSMDVCLPVISRYSGKNIVPVAIIHGIILEISVPLLISLFCK</sequence>
<proteinExistence type="predicted"/>
<evidence type="ECO:0000313" key="3">
    <source>
        <dbReference type="EMBL" id="CUO07313.1"/>
    </source>
</evidence>
<evidence type="ECO:0000313" key="15">
    <source>
        <dbReference type="Proteomes" id="UP000095591"/>
    </source>
</evidence>
<dbReference type="Proteomes" id="UP000501982">
    <property type="component" value="Chromosome"/>
</dbReference>
<gene>
    <name evidence="12" type="ORF">DW782_10795</name>
    <name evidence="3" type="ORF">ERS852380_01543</name>
    <name evidence="2" type="ORF">ERS852429_01848</name>
    <name evidence="7" type="ORF">GKD54_10160</name>
    <name evidence="6" type="ORF">GKD58_14495</name>
    <name evidence="8" type="ORF">GKD66_15875</name>
    <name evidence="9" type="ORF">GKD68_08040</name>
    <name evidence="10" type="ORF">GKD70_05235</name>
    <name evidence="11" type="ORF">HHO38_14615</name>
    <name evidence="4" type="ORF">LI194_14065</name>
    <name evidence="13" type="ORF">P2T59_15600</name>
    <name evidence="5" type="ORF">PN599_07535</name>
</gene>
<evidence type="ECO:0000313" key="8">
    <source>
        <dbReference type="EMBL" id="MRZ51680.1"/>
    </source>
</evidence>
<evidence type="ECO:0000313" key="11">
    <source>
        <dbReference type="EMBL" id="QJE29471.1"/>
    </source>
</evidence>
<accession>A0A174C2Y5</accession>
<evidence type="ECO:0000313" key="20">
    <source>
        <dbReference type="Proteomes" id="UP000450599"/>
    </source>
</evidence>
<dbReference type="Proteomes" id="UP000284660">
    <property type="component" value="Unassembled WGS sequence"/>
</dbReference>
<keyword evidence="1" id="KW-0472">Membrane</keyword>
<evidence type="ECO:0000313" key="12">
    <source>
        <dbReference type="EMBL" id="RHD75142.1"/>
    </source>
</evidence>
<dbReference type="EMBL" id="CYXP01000003">
    <property type="protein sequence ID" value="CUN07754.1"/>
    <property type="molecule type" value="Genomic_DNA"/>
</dbReference>
<dbReference type="Proteomes" id="UP000471216">
    <property type="component" value="Unassembled WGS sequence"/>
</dbReference>
<dbReference type="OrthoDB" id="371078at2"/>
<dbReference type="EMBL" id="CYYK01000004">
    <property type="protein sequence ID" value="CUO07313.1"/>
    <property type="molecule type" value="Genomic_DNA"/>
</dbReference>
<evidence type="ECO:0000313" key="2">
    <source>
        <dbReference type="EMBL" id="CUN07754.1"/>
    </source>
</evidence>
<dbReference type="EMBL" id="CP051672">
    <property type="protein sequence ID" value="QJE29471.1"/>
    <property type="molecule type" value="Genomic_DNA"/>
</dbReference>
<keyword evidence="1" id="KW-1133">Transmembrane helix</keyword>
<dbReference type="PANTHER" id="PTHR35804:SF1">
    <property type="entry name" value="LYSINE EXPORTER LYSO"/>
    <property type="match status" value="1"/>
</dbReference>